<proteinExistence type="inferred from homology"/>
<keyword evidence="6" id="KW-1185">Reference proteome</keyword>
<dbReference type="PROSITE" id="PS00607">
    <property type="entry name" value="PDEASE_II"/>
    <property type="match status" value="1"/>
</dbReference>
<dbReference type="EMBL" id="WKJK01000002">
    <property type="protein sequence ID" value="MRW89410.1"/>
    <property type="molecule type" value="Genomic_DNA"/>
</dbReference>
<evidence type="ECO:0000256" key="3">
    <source>
        <dbReference type="ARBA" id="ARBA00025762"/>
    </source>
</evidence>
<comment type="caution">
    <text evidence="5">The sequence shown here is derived from an EMBL/GenBank/DDBJ whole genome shotgun (WGS) entry which is preliminary data.</text>
</comment>
<dbReference type="PANTHER" id="PTHR28283">
    <property type="entry name" value="3',5'-CYCLIC-NUCLEOTIDE PHOSPHODIESTERASE 1"/>
    <property type="match status" value="1"/>
</dbReference>
<evidence type="ECO:0000313" key="5">
    <source>
        <dbReference type="EMBL" id="MRW89410.1"/>
    </source>
</evidence>
<dbReference type="GO" id="GO:0047555">
    <property type="term" value="F:3',5'-cyclic-GMP phosphodiesterase activity"/>
    <property type="evidence" value="ECO:0007669"/>
    <property type="project" value="TreeGrafter"/>
</dbReference>
<sequence>MVCDAGTLVNGLLAAERKGGLDGVLPPPGAALSRPGYVLTHDIKGYLISHAHLDHVAGLIVDSPDDSAKPVYGLPSVLREIEANYFNWKAWPNFADHGAAPALKKYAMTSLTPSAATPLQGTRMSVTAFPLRHDAVESTAFLLESGDDAVLYFGDTGPDEVQQVSNLQNVWTAVAERVARKQLKGIIIETSYANDRPDQQLFGHLTPKWLLQSLRTLDRQAGGNALRGLPVLVSHIKYSLTSVQPQQQIMAELENGNDLGVRFILPEQGMRLHWR</sequence>
<evidence type="ECO:0000256" key="4">
    <source>
        <dbReference type="PIRNR" id="PIRNR000962"/>
    </source>
</evidence>
<dbReference type="PIRSF" id="PIRSF000962">
    <property type="entry name" value="Cyc_nuc_PDEase"/>
    <property type="match status" value="1"/>
</dbReference>
<protein>
    <submittedName>
        <fullName evidence="5">3',5'-cyclic-nucleotide phosphodiesterase</fullName>
    </submittedName>
</protein>
<dbReference type="Pfam" id="PF02112">
    <property type="entry name" value="PDEase_II"/>
    <property type="match status" value="1"/>
</dbReference>
<organism evidence="5 6">
    <name type="scientific">Duganella guangzhouensis</name>
    <dbReference type="NCBI Taxonomy" id="2666084"/>
    <lineage>
        <taxon>Bacteria</taxon>
        <taxon>Pseudomonadati</taxon>
        <taxon>Pseudomonadota</taxon>
        <taxon>Betaproteobacteria</taxon>
        <taxon>Burkholderiales</taxon>
        <taxon>Oxalobacteraceae</taxon>
        <taxon>Telluria group</taxon>
        <taxon>Duganella</taxon>
    </lineage>
</organism>
<dbReference type="GO" id="GO:0004115">
    <property type="term" value="F:3',5'-cyclic-AMP phosphodiesterase activity"/>
    <property type="evidence" value="ECO:0007669"/>
    <property type="project" value="UniProtKB-UniRule"/>
</dbReference>
<name>A0A6I2KVF2_9BURK</name>
<keyword evidence="1 4" id="KW-0378">Hydrolase</keyword>
<dbReference type="GO" id="GO:0006198">
    <property type="term" value="P:cAMP catabolic process"/>
    <property type="evidence" value="ECO:0007669"/>
    <property type="project" value="UniProtKB-UniRule"/>
</dbReference>
<dbReference type="InterPro" id="IPR000396">
    <property type="entry name" value="Pdiesterase2"/>
</dbReference>
<dbReference type="InterPro" id="IPR036866">
    <property type="entry name" value="RibonucZ/Hydroxyglut_hydro"/>
</dbReference>
<evidence type="ECO:0000313" key="6">
    <source>
        <dbReference type="Proteomes" id="UP000433309"/>
    </source>
</evidence>
<dbReference type="InterPro" id="IPR024225">
    <property type="entry name" value="cAMP-PdiesteraseII_CS"/>
</dbReference>
<keyword evidence="2 4" id="KW-0114">cAMP</keyword>
<gene>
    <name evidence="5" type="ORF">GJ699_05390</name>
</gene>
<dbReference type="GO" id="GO:1902660">
    <property type="term" value="P:negative regulation of glucose mediated signaling pathway"/>
    <property type="evidence" value="ECO:0007669"/>
    <property type="project" value="TreeGrafter"/>
</dbReference>
<evidence type="ECO:0000256" key="2">
    <source>
        <dbReference type="ARBA" id="ARBA00023149"/>
    </source>
</evidence>
<dbReference type="CDD" id="cd07735">
    <property type="entry name" value="class_II_PDE_MBL-fold"/>
    <property type="match status" value="1"/>
</dbReference>
<evidence type="ECO:0000256" key="1">
    <source>
        <dbReference type="ARBA" id="ARBA00022801"/>
    </source>
</evidence>
<dbReference type="SUPFAM" id="SSF56281">
    <property type="entry name" value="Metallo-hydrolase/oxidoreductase"/>
    <property type="match status" value="1"/>
</dbReference>
<dbReference type="PRINTS" id="PR00388">
    <property type="entry name" value="PDIESTERASE2"/>
</dbReference>
<dbReference type="PANTHER" id="PTHR28283:SF1">
    <property type="entry name" value="3',5'-CYCLIC-NUCLEOTIDE PHOSPHODIESTERASE 1"/>
    <property type="match status" value="1"/>
</dbReference>
<reference evidence="5 6" key="1">
    <citation type="submission" date="2019-11" db="EMBL/GenBank/DDBJ databases">
        <title>Novel species isolated from a subtropical stream in China.</title>
        <authorList>
            <person name="Lu H."/>
        </authorList>
    </citation>
    <scope>NUCLEOTIDE SEQUENCE [LARGE SCALE GENOMIC DNA]</scope>
    <source>
        <strain evidence="5 6">FT80W</strain>
    </source>
</reference>
<dbReference type="AlphaFoldDB" id="A0A6I2KVF2"/>
<dbReference type="Gene3D" id="3.60.15.10">
    <property type="entry name" value="Ribonuclease Z/Hydroxyacylglutathione hydrolase-like"/>
    <property type="match status" value="1"/>
</dbReference>
<accession>A0A6I2KVF2</accession>
<dbReference type="Proteomes" id="UP000433309">
    <property type="component" value="Unassembled WGS sequence"/>
</dbReference>
<comment type="similarity">
    <text evidence="3 4">Belongs to the cyclic nucleotide phosphodiesterase class-II family.</text>
</comment>